<dbReference type="InterPro" id="IPR000524">
    <property type="entry name" value="Tscrpt_reg_HTH_GntR"/>
</dbReference>
<proteinExistence type="predicted"/>
<evidence type="ECO:0000256" key="1">
    <source>
        <dbReference type="ARBA" id="ARBA00023015"/>
    </source>
</evidence>
<dbReference type="Pfam" id="PF00392">
    <property type="entry name" value="GntR"/>
    <property type="match status" value="1"/>
</dbReference>
<dbReference type="InterPro" id="IPR036388">
    <property type="entry name" value="WH-like_DNA-bd_sf"/>
</dbReference>
<reference evidence="5 6" key="1">
    <citation type="submission" date="2024-05" db="EMBL/GenBank/DDBJ databases">
        <title>Halomonas sp. CS7 16S ribosomal RNA gene Genome sequencing and assembly.</title>
        <authorList>
            <person name="Yook S."/>
        </authorList>
    </citation>
    <scope>NUCLEOTIDE SEQUENCE [LARGE SCALE GENOMIC DNA]</scope>
    <source>
        <strain evidence="5 6">CS7</strain>
    </source>
</reference>
<keyword evidence="2" id="KW-0238">DNA-binding</keyword>
<evidence type="ECO:0000256" key="3">
    <source>
        <dbReference type="ARBA" id="ARBA00023163"/>
    </source>
</evidence>
<dbReference type="EMBL" id="JBEGCI010000002">
    <property type="protein sequence ID" value="MEQ6887714.1"/>
    <property type="molecule type" value="Genomic_DNA"/>
</dbReference>
<dbReference type="SUPFAM" id="SSF46785">
    <property type="entry name" value="Winged helix' DNA-binding domain"/>
    <property type="match status" value="1"/>
</dbReference>
<gene>
    <name evidence="5" type="ORF">ABE957_03355</name>
</gene>
<dbReference type="Gene3D" id="1.10.10.10">
    <property type="entry name" value="Winged helix-like DNA-binding domain superfamily/Winged helix DNA-binding domain"/>
    <property type="match status" value="1"/>
</dbReference>
<dbReference type="InterPro" id="IPR011711">
    <property type="entry name" value="GntR_C"/>
</dbReference>
<dbReference type="SMART" id="SM00345">
    <property type="entry name" value="HTH_GNTR"/>
    <property type="match status" value="1"/>
</dbReference>
<dbReference type="InterPro" id="IPR036390">
    <property type="entry name" value="WH_DNA-bd_sf"/>
</dbReference>
<evidence type="ECO:0000256" key="2">
    <source>
        <dbReference type="ARBA" id="ARBA00023125"/>
    </source>
</evidence>
<dbReference type="InterPro" id="IPR008920">
    <property type="entry name" value="TF_FadR/GntR_C"/>
</dbReference>
<dbReference type="PROSITE" id="PS50949">
    <property type="entry name" value="HTH_GNTR"/>
    <property type="match status" value="1"/>
</dbReference>
<dbReference type="SMART" id="SM00895">
    <property type="entry name" value="FCD"/>
    <property type="match status" value="1"/>
</dbReference>
<dbReference type="Gene3D" id="1.20.120.530">
    <property type="entry name" value="GntR ligand-binding domain-like"/>
    <property type="match status" value="1"/>
</dbReference>
<evidence type="ECO:0000259" key="4">
    <source>
        <dbReference type="PROSITE" id="PS50949"/>
    </source>
</evidence>
<evidence type="ECO:0000313" key="6">
    <source>
        <dbReference type="Proteomes" id="UP001472978"/>
    </source>
</evidence>
<name>A0ABV1N1V5_9GAMM</name>
<dbReference type="CDD" id="cd07377">
    <property type="entry name" value="WHTH_GntR"/>
    <property type="match status" value="1"/>
</dbReference>
<accession>A0ABV1N1V5</accession>
<keyword evidence="6" id="KW-1185">Reference proteome</keyword>
<dbReference type="PANTHER" id="PTHR43537">
    <property type="entry name" value="TRANSCRIPTIONAL REGULATOR, GNTR FAMILY"/>
    <property type="match status" value="1"/>
</dbReference>
<sequence>MTASPRTINKISLEDQAVDLIREQILEGVIQPGERLVESRLAKDYALSRGTVRIALQRLGNEGLIEQRPYVGWRVVEFTEQDIWELYTLRVALESMASRLAAQRITPAGKQRLLDAFETLEALCRTGSIERITQADLGLHLAIVELAEHARLKKQYDLIKNQFLLYIKTSNRDFRVDTIAESHRELIEAICAGDAARAEQEAIRNITELGPLNSAP</sequence>
<evidence type="ECO:0000313" key="5">
    <source>
        <dbReference type="EMBL" id="MEQ6887714.1"/>
    </source>
</evidence>
<keyword evidence="1" id="KW-0805">Transcription regulation</keyword>
<dbReference type="PANTHER" id="PTHR43537:SF5">
    <property type="entry name" value="UXU OPERON TRANSCRIPTIONAL REGULATOR"/>
    <property type="match status" value="1"/>
</dbReference>
<keyword evidence="3" id="KW-0804">Transcription</keyword>
<organism evidence="5 6">
    <name type="scientific">Halomonas pelophila</name>
    <dbReference type="NCBI Taxonomy" id="3151122"/>
    <lineage>
        <taxon>Bacteria</taxon>
        <taxon>Pseudomonadati</taxon>
        <taxon>Pseudomonadota</taxon>
        <taxon>Gammaproteobacteria</taxon>
        <taxon>Oceanospirillales</taxon>
        <taxon>Halomonadaceae</taxon>
        <taxon>Halomonas</taxon>
    </lineage>
</organism>
<comment type="caution">
    <text evidence="5">The sequence shown here is derived from an EMBL/GenBank/DDBJ whole genome shotgun (WGS) entry which is preliminary data.</text>
</comment>
<dbReference type="SUPFAM" id="SSF48008">
    <property type="entry name" value="GntR ligand-binding domain-like"/>
    <property type="match status" value="1"/>
</dbReference>
<dbReference type="Proteomes" id="UP001472978">
    <property type="component" value="Unassembled WGS sequence"/>
</dbReference>
<protein>
    <submittedName>
        <fullName evidence="5">GntR family transcriptional regulator</fullName>
    </submittedName>
</protein>
<dbReference type="RefSeq" id="WP_349757258.1">
    <property type="nucleotide sequence ID" value="NZ_JBEGCI010000002.1"/>
</dbReference>
<feature type="domain" description="HTH gntR-type" evidence="4">
    <location>
        <begin position="11"/>
        <end position="78"/>
    </location>
</feature>
<dbReference type="Pfam" id="PF07729">
    <property type="entry name" value="FCD"/>
    <property type="match status" value="1"/>
</dbReference>